<dbReference type="WBParaSite" id="Hba_02664">
    <property type="protein sequence ID" value="Hba_02664"/>
    <property type="gene ID" value="Hba_02664"/>
</dbReference>
<protein>
    <submittedName>
        <fullName evidence="2">Uncharacterized protein</fullName>
    </submittedName>
</protein>
<evidence type="ECO:0000313" key="2">
    <source>
        <dbReference type="WBParaSite" id="Hba_02664"/>
    </source>
</evidence>
<organism evidence="1 2">
    <name type="scientific">Heterorhabditis bacteriophora</name>
    <name type="common">Entomopathogenic nematode worm</name>
    <dbReference type="NCBI Taxonomy" id="37862"/>
    <lineage>
        <taxon>Eukaryota</taxon>
        <taxon>Metazoa</taxon>
        <taxon>Ecdysozoa</taxon>
        <taxon>Nematoda</taxon>
        <taxon>Chromadorea</taxon>
        <taxon>Rhabditida</taxon>
        <taxon>Rhabditina</taxon>
        <taxon>Rhabditomorpha</taxon>
        <taxon>Strongyloidea</taxon>
        <taxon>Heterorhabditidae</taxon>
        <taxon>Heterorhabditis</taxon>
    </lineage>
</organism>
<proteinExistence type="predicted"/>
<name>A0A1I7WD43_HETBA</name>
<keyword evidence="1" id="KW-1185">Reference proteome</keyword>
<dbReference type="AlphaFoldDB" id="A0A1I7WD43"/>
<reference evidence="2" key="1">
    <citation type="submission" date="2016-11" db="UniProtKB">
        <authorList>
            <consortium name="WormBaseParasite"/>
        </authorList>
    </citation>
    <scope>IDENTIFICATION</scope>
</reference>
<sequence>MYNKSINFKFFNFKTENLLITFNKNFKDIKDNNKIKNT</sequence>
<evidence type="ECO:0000313" key="1">
    <source>
        <dbReference type="Proteomes" id="UP000095283"/>
    </source>
</evidence>
<dbReference type="Proteomes" id="UP000095283">
    <property type="component" value="Unplaced"/>
</dbReference>
<accession>A0A1I7WD43</accession>